<evidence type="ECO:0008006" key="3">
    <source>
        <dbReference type="Google" id="ProtNLM"/>
    </source>
</evidence>
<gene>
    <name evidence="1" type="ORF">MTP09_04040</name>
</gene>
<keyword evidence="2" id="KW-1185">Reference proteome</keyword>
<evidence type="ECO:0000313" key="2">
    <source>
        <dbReference type="Proteomes" id="UP000831460"/>
    </source>
</evidence>
<dbReference type="RefSeq" id="WP_243550724.1">
    <property type="nucleotide sequence ID" value="NZ_CP094532.1"/>
</dbReference>
<sequence length="90" mass="10280">MFRWFFYLGRCWKQKLFPILVFLLQRVPAFVIAGHRLPELIPAGFFDVLMIPNPGVNGGLQILQGDKPCCCACETETAADTFFTIRQLDK</sequence>
<proteinExistence type="predicted"/>
<name>A0ABY4BRI2_9FLAO</name>
<dbReference type="EMBL" id="CP094532">
    <property type="protein sequence ID" value="UOE41813.1"/>
    <property type="molecule type" value="Genomic_DNA"/>
</dbReference>
<dbReference type="Proteomes" id="UP000831460">
    <property type="component" value="Chromosome"/>
</dbReference>
<reference evidence="1 2" key="1">
    <citation type="submission" date="2022-03" db="EMBL/GenBank/DDBJ databases">
        <title>Chryseobacterium sp. isolated from particulate matters in swine house.</title>
        <authorList>
            <person name="Won M."/>
            <person name="Kim S.-J."/>
            <person name="Kwon S.-W."/>
        </authorList>
    </citation>
    <scope>NUCLEOTIDE SEQUENCE [LARGE SCALE GENOMIC DNA]</scope>
    <source>
        <strain evidence="1 2">SC2-2</strain>
    </source>
</reference>
<organism evidence="1 2">
    <name type="scientific">Chryseobacterium suipulveris</name>
    <dbReference type="NCBI Taxonomy" id="2929800"/>
    <lineage>
        <taxon>Bacteria</taxon>
        <taxon>Pseudomonadati</taxon>
        <taxon>Bacteroidota</taxon>
        <taxon>Flavobacteriia</taxon>
        <taxon>Flavobacteriales</taxon>
        <taxon>Weeksellaceae</taxon>
        <taxon>Chryseobacterium group</taxon>
        <taxon>Chryseobacterium</taxon>
    </lineage>
</organism>
<accession>A0ABY4BRI2</accession>
<evidence type="ECO:0000313" key="1">
    <source>
        <dbReference type="EMBL" id="UOE41813.1"/>
    </source>
</evidence>
<protein>
    <recommendedName>
        <fullName evidence="3">Secreted protein</fullName>
    </recommendedName>
</protein>